<comment type="caution">
    <text evidence="4">The sequence shown here is derived from an EMBL/GenBank/DDBJ whole genome shotgun (WGS) entry which is preliminary data.</text>
</comment>
<evidence type="ECO:0000313" key="5">
    <source>
        <dbReference type="Proteomes" id="UP001172738"/>
    </source>
</evidence>
<evidence type="ECO:0000256" key="1">
    <source>
        <dbReference type="ARBA" id="ARBA00023450"/>
    </source>
</evidence>
<protein>
    <submittedName>
        <fullName evidence="4">DUF222 domain-containing protein</fullName>
    </submittedName>
</protein>
<dbReference type="Gene3D" id="1.10.30.50">
    <property type="match status" value="1"/>
</dbReference>
<dbReference type="CDD" id="cd00085">
    <property type="entry name" value="HNHc"/>
    <property type="match status" value="1"/>
</dbReference>
<dbReference type="RefSeq" id="WP_301126293.1">
    <property type="nucleotide sequence ID" value="NZ_JAUHPV010000002.1"/>
</dbReference>
<dbReference type="InterPro" id="IPR002711">
    <property type="entry name" value="HNH"/>
</dbReference>
<gene>
    <name evidence="4" type="ORF">QQX04_03400</name>
</gene>
<dbReference type="SMART" id="SM00507">
    <property type="entry name" value="HNHc"/>
    <property type="match status" value="1"/>
</dbReference>
<comment type="similarity">
    <text evidence="1">Belongs to the Rv1128c/1148c/1588c/1702c/1945/3466 family.</text>
</comment>
<dbReference type="InterPro" id="IPR003870">
    <property type="entry name" value="DUF222"/>
</dbReference>
<dbReference type="InterPro" id="IPR003615">
    <property type="entry name" value="HNH_nuc"/>
</dbReference>
<feature type="compositionally biased region" description="Low complexity" evidence="2">
    <location>
        <begin position="109"/>
        <end position="119"/>
    </location>
</feature>
<dbReference type="Proteomes" id="UP001172738">
    <property type="component" value="Unassembled WGS sequence"/>
</dbReference>
<dbReference type="Pfam" id="PF02720">
    <property type="entry name" value="DUF222"/>
    <property type="match status" value="1"/>
</dbReference>
<name>A0ABT8FYX0_9MICO</name>
<dbReference type="EMBL" id="JAUHPV010000002">
    <property type="protein sequence ID" value="MDN4472037.1"/>
    <property type="molecule type" value="Genomic_DNA"/>
</dbReference>
<evidence type="ECO:0000259" key="3">
    <source>
        <dbReference type="SMART" id="SM00507"/>
    </source>
</evidence>
<evidence type="ECO:0000256" key="2">
    <source>
        <dbReference type="SAM" id="MobiDB-lite"/>
    </source>
</evidence>
<organism evidence="4 5">
    <name type="scientific">Demequina zhanjiangensis</name>
    <dbReference type="NCBI Taxonomy" id="3051659"/>
    <lineage>
        <taxon>Bacteria</taxon>
        <taxon>Bacillati</taxon>
        <taxon>Actinomycetota</taxon>
        <taxon>Actinomycetes</taxon>
        <taxon>Micrococcales</taxon>
        <taxon>Demequinaceae</taxon>
        <taxon>Demequina</taxon>
    </lineage>
</organism>
<dbReference type="Pfam" id="PF01844">
    <property type="entry name" value="HNH"/>
    <property type="match status" value="1"/>
</dbReference>
<sequence length="527" mass="55639">MDISTAAIDEALDALRALDGQATSALSPDALVDGVQLLTRIGRLSDALRAALAGELERRSTPSKGDAGVARQQGYRDVRRMIASTAGTSLAEAQRSIDAGRMLLGAAAGSDPAADASGPGLPGAPNVGGSDGLDSGLSGGLSGGLGGGLGSGGASSATAPAGREPAGRAHLASAVRAGDIAVDRAALVTRTLDRITELRAALASTPDSFTPPEWTDPAVLEERLVDGALRLTYRDLNRMCQRAIAATDPRAWEQQEERQHRERHVTIAHQDDGMVSIRAVLDPPSAAPVIALLEAHVKDGLRRRSDAIKEGAEHVDDRTAIQMRADALTSIARHALGCDQTPSGVTTTVVVRINHDDLQDGLGIGDADDLPHPVSAGAARRMAADAQIIPAVLGTDSQVLDLGRSVRLFTKAQRLALGERDGGCAICHAPPSYCEAHHIRWWTRDRGPTDLENGVLLCVSCHHRIHDETWKVHTDGNDIRVTPPRSAFPAPRTTRPPGRHDRPHSNPPRRPHRVGGRAALDPSRRPE</sequence>
<feature type="region of interest" description="Disordered" evidence="2">
    <location>
        <begin position="476"/>
        <end position="527"/>
    </location>
</feature>
<feature type="region of interest" description="Disordered" evidence="2">
    <location>
        <begin position="109"/>
        <end position="141"/>
    </location>
</feature>
<keyword evidence="5" id="KW-1185">Reference proteome</keyword>
<accession>A0ABT8FYX0</accession>
<evidence type="ECO:0000313" key="4">
    <source>
        <dbReference type="EMBL" id="MDN4472037.1"/>
    </source>
</evidence>
<feature type="domain" description="HNH nuclease" evidence="3">
    <location>
        <begin position="412"/>
        <end position="463"/>
    </location>
</feature>
<proteinExistence type="inferred from homology"/>
<reference evidence="4" key="1">
    <citation type="submission" date="2023-06" db="EMBL/GenBank/DDBJ databases">
        <title>SYSU T00b26.</title>
        <authorList>
            <person name="Gao L."/>
            <person name="Fang B.-Z."/>
            <person name="Li W.-J."/>
        </authorList>
    </citation>
    <scope>NUCLEOTIDE SEQUENCE</scope>
    <source>
        <strain evidence="4">SYSU T00b26</strain>
    </source>
</reference>